<evidence type="ECO:0000313" key="1">
    <source>
        <dbReference type="EMBL" id="MBB5896716.1"/>
    </source>
</evidence>
<organism evidence="1 2">
    <name type="scientific">Kutzneria kofuensis</name>
    <dbReference type="NCBI Taxonomy" id="103725"/>
    <lineage>
        <taxon>Bacteria</taxon>
        <taxon>Bacillati</taxon>
        <taxon>Actinomycetota</taxon>
        <taxon>Actinomycetes</taxon>
        <taxon>Pseudonocardiales</taxon>
        <taxon>Pseudonocardiaceae</taxon>
        <taxon>Kutzneria</taxon>
    </lineage>
</organism>
<dbReference type="Proteomes" id="UP000585638">
    <property type="component" value="Unassembled WGS sequence"/>
</dbReference>
<evidence type="ECO:0000313" key="2">
    <source>
        <dbReference type="Proteomes" id="UP000585638"/>
    </source>
</evidence>
<dbReference type="EMBL" id="JACHIR010000001">
    <property type="protein sequence ID" value="MBB5896716.1"/>
    <property type="molecule type" value="Genomic_DNA"/>
</dbReference>
<name>A0A7W9KQ84_9PSEU</name>
<gene>
    <name evidence="1" type="ORF">BJ998_007912</name>
</gene>
<keyword evidence="2" id="KW-1185">Reference proteome</keyword>
<reference evidence="1 2" key="1">
    <citation type="submission" date="2020-08" db="EMBL/GenBank/DDBJ databases">
        <title>Sequencing the genomes of 1000 actinobacteria strains.</title>
        <authorList>
            <person name="Klenk H.-P."/>
        </authorList>
    </citation>
    <scope>NUCLEOTIDE SEQUENCE [LARGE SCALE GENOMIC DNA]</scope>
    <source>
        <strain evidence="1 2">DSM 43851</strain>
    </source>
</reference>
<dbReference type="AlphaFoldDB" id="A0A7W9KQ84"/>
<comment type="caution">
    <text evidence="1">The sequence shown here is derived from an EMBL/GenBank/DDBJ whole genome shotgun (WGS) entry which is preliminary data.</text>
</comment>
<proteinExistence type="predicted"/>
<dbReference type="RefSeq" id="WP_246488749.1">
    <property type="nucleotide sequence ID" value="NZ_BAAAWY010000061.1"/>
</dbReference>
<sequence length="109" mass="11755">MKRLISIGLAVVLVTGVALAVIFGRDATESAQLTTVRGVIGSEKLAFFTDQRVRDAFARHGLDVRVDPAGSRPMATQTDLSKYDFAFPSSSPAADRIQHDHANSHTYAP</sequence>
<protein>
    <submittedName>
        <fullName evidence="1">Uncharacterized protein</fullName>
    </submittedName>
</protein>
<accession>A0A7W9KQ84</accession>